<dbReference type="GO" id="GO:0000049">
    <property type="term" value="F:tRNA binding"/>
    <property type="evidence" value="ECO:0007669"/>
    <property type="project" value="UniProtKB-UniRule"/>
</dbReference>
<dbReference type="InterPro" id="IPR004495">
    <property type="entry name" value="Met-tRNA-synth_bsu_C"/>
</dbReference>
<evidence type="ECO:0000256" key="16">
    <source>
        <dbReference type="PROSITE-ProRule" id="PRU00209"/>
    </source>
</evidence>
<reference evidence="18" key="1">
    <citation type="submission" date="2020-04" db="EMBL/GenBank/DDBJ databases">
        <authorList>
            <person name="Zhang T."/>
        </authorList>
    </citation>
    <scope>NUCLEOTIDE SEQUENCE</scope>
    <source>
        <strain evidence="18">HKST-UBA03</strain>
    </source>
</reference>
<evidence type="ECO:0000313" key="19">
    <source>
        <dbReference type="Proteomes" id="UP000751518"/>
    </source>
</evidence>
<sequence length="111" mass="12020">MKETISYDDFSKLDIRIGTILSAERVEGSSKLLRLMIDTGDEQGRQLVAGIGEVIEDVESLVGQQIPVLVNLKPKKLMGVESQGMILAADDEGKPVLLHPESDVSNGSTVR</sequence>
<dbReference type="PANTHER" id="PTHR11586">
    <property type="entry name" value="TRNA-AMINOACYLATION COFACTOR ARC1 FAMILY MEMBER"/>
    <property type="match status" value="1"/>
</dbReference>
<evidence type="ECO:0000256" key="1">
    <source>
        <dbReference type="ARBA" id="ARBA00003314"/>
    </source>
</evidence>
<evidence type="ECO:0000256" key="5">
    <source>
        <dbReference type="ARBA" id="ARBA00018753"/>
    </source>
</evidence>
<evidence type="ECO:0000256" key="2">
    <source>
        <dbReference type="ARBA" id="ARBA00004496"/>
    </source>
</evidence>
<dbReference type="CDD" id="cd02800">
    <property type="entry name" value="tRNA_bind_EcMetRS_like"/>
    <property type="match status" value="1"/>
</dbReference>
<dbReference type="InterPro" id="IPR012340">
    <property type="entry name" value="NA-bd_OB-fold"/>
</dbReference>
<evidence type="ECO:0000256" key="8">
    <source>
        <dbReference type="ARBA" id="ARBA00022598"/>
    </source>
</evidence>
<comment type="caution">
    <text evidence="18">The sequence shown here is derived from an EMBL/GenBank/DDBJ whole genome shotgun (WGS) entry which is preliminary data.</text>
</comment>
<dbReference type="Pfam" id="PF01588">
    <property type="entry name" value="tRNA_bind"/>
    <property type="match status" value="1"/>
</dbReference>
<dbReference type="GO" id="GO:0005737">
    <property type="term" value="C:cytoplasm"/>
    <property type="evidence" value="ECO:0007669"/>
    <property type="project" value="UniProtKB-SubCell"/>
</dbReference>
<dbReference type="SUPFAM" id="SSF50249">
    <property type="entry name" value="Nucleic acid-binding proteins"/>
    <property type="match status" value="1"/>
</dbReference>
<evidence type="ECO:0000256" key="13">
    <source>
        <dbReference type="ARBA" id="ARBA00023146"/>
    </source>
</evidence>
<protein>
    <recommendedName>
        <fullName evidence="5">Methionine--tRNA ligase</fullName>
        <ecNumber evidence="4">6.1.1.10</ecNumber>
    </recommendedName>
    <alternativeName>
        <fullName evidence="14">Methionyl-tRNA synthetase</fullName>
    </alternativeName>
</protein>
<accession>A0A955LLF9</accession>
<gene>
    <name evidence="18" type="primary">metG</name>
    <name evidence="18" type="ORF">KC614_04995</name>
</gene>
<dbReference type="Gene3D" id="2.40.50.140">
    <property type="entry name" value="Nucleic acid-binding proteins"/>
    <property type="match status" value="1"/>
</dbReference>
<dbReference type="GO" id="GO:0006431">
    <property type="term" value="P:methionyl-tRNA aminoacylation"/>
    <property type="evidence" value="ECO:0007669"/>
    <property type="project" value="InterPro"/>
</dbReference>
<keyword evidence="12" id="KW-0648">Protein biosynthesis</keyword>
<keyword evidence="7 16" id="KW-0820">tRNA-binding</keyword>
<dbReference type="EMBL" id="JAGQKZ010000069">
    <property type="protein sequence ID" value="MCA9392521.1"/>
    <property type="molecule type" value="Genomic_DNA"/>
</dbReference>
<comment type="subunit">
    <text evidence="3">Homodimer.</text>
</comment>
<evidence type="ECO:0000256" key="3">
    <source>
        <dbReference type="ARBA" id="ARBA00011738"/>
    </source>
</evidence>
<keyword evidence="13" id="KW-0030">Aminoacyl-tRNA synthetase</keyword>
<evidence type="ECO:0000256" key="10">
    <source>
        <dbReference type="ARBA" id="ARBA00022840"/>
    </source>
</evidence>
<keyword evidence="9" id="KW-0547">Nucleotide-binding</keyword>
<name>A0A955LLF9_UNCKA</name>
<dbReference type="GO" id="GO:0005524">
    <property type="term" value="F:ATP binding"/>
    <property type="evidence" value="ECO:0007669"/>
    <property type="project" value="UniProtKB-KW"/>
</dbReference>
<evidence type="ECO:0000256" key="12">
    <source>
        <dbReference type="ARBA" id="ARBA00022917"/>
    </source>
</evidence>
<evidence type="ECO:0000256" key="6">
    <source>
        <dbReference type="ARBA" id="ARBA00022490"/>
    </source>
</evidence>
<evidence type="ECO:0000259" key="17">
    <source>
        <dbReference type="PROSITE" id="PS50886"/>
    </source>
</evidence>
<organism evidence="18 19">
    <name type="scientific">candidate division WWE3 bacterium</name>
    <dbReference type="NCBI Taxonomy" id="2053526"/>
    <lineage>
        <taxon>Bacteria</taxon>
        <taxon>Katanobacteria</taxon>
    </lineage>
</organism>
<dbReference type="GO" id="GO:0004825">
    <property type="term" value="F:methionine-tRNA ligase activity"/>
    <property type="evidence" value="ECO:0007669"/>
    <property type="project" value="UniProtKB-EC"/>
</dbReference>
<comment type="catalytic activity">
    <reaction evidence="15">
        <text>tRNA(Met) + L-methionine + ATP = L-methionyl-tRNA(Met) + AMP + diphosphate</text>
        <dbReference type="Rhea" id="RHEA:13481"/>
        <dbReference type="Rhea" id="RHEA-COMP:9667"/>
        <dbReference type="Rhea" id="RHEA-COMP:9698"/>
        <dbReference type="ChEBI" id="CHEBI:30616"/>
        <dbReference type="ChEBI" id="CHEBI:33019"/>
        <dbReference type="ChEBI" id="CHEBI:57844"/>
        <dbReference type="ChEBI" id="CHEBI:78442"/>
        <dbReference type="ChEBI" id="CHEBI:78530"/>
        <dbReference type="ChEBI" id="CHEBI:456215"/>
        <dbReference type="EC" id="6.1.1.10"/>
    </reaction>
</comment>
<evidence type="ECO:0000256" key="9">
    <source>
        <dbReference type="ARBA" id="ARBA00022741"/>
    </source>
</evidence>
<dbReference type="FunFam" id="2.40.50.140:FF:000042">
    <property type="entry name" value="Methionine--tRNA ligase"/>
    <property type="match status" value="1"/>
</dbReference>
<comment type="subcellular location">
    <subcellularLocation>
        <location evidence="2">Cytoplasm</location>
    </subcellularLocation>
</comment>
<keyword evidence="6" id="KW-0963">Cytoplasm</keyword>
<keyword evidence="11 16" id="KW-0694">RNA-binding</keyword>
<evidence type="ECO:0000256" key="7">
    <source>
        <dbReference type="ARBA" id="ARBA00022555"/>
    </source>
</evidence>
<keyword evidence="10" id="KW-0067">ATP-binding</keyword>
<dbReference type="AlphaFoldDB" id="A0A955LLF9"/>
<keyword evidence="8 18" id="KW-0436">Ligase</keyword>
<proteinExistence type="predicted"/>
<dbReference type="PANTHER" id="PTHR11586:SF37">
    <property type="entry name" value="TRNA-BINDING DOMAIN-CONTAINING PROTEIN"/>
    <property type="match status" value="1"/>
</dbReference>
<dbReference type="EC" id="6.1.1.10" evidence="4"/>
<dbReference type="InterPro" id="IPR051270">
    <property type="entry name" value="Tyrosine-tRNA_ligase_regulator"/>
</dbReference>
<dbReference type="PROSITE" id="PS50886">
    <property type="entry name" value="TRBD"/>
    <property type="match status" value="1"/>
</dbReference>
<reference evidence="18" key="2">
    <citation type="journal article" date="2021" name="Microbiome">
        <title>Successional dynamics and alternative stable states in a saline activated sludge microbial community over 9 years.</title>
        <authorList>
            <person name="Wang Y."/>
            <person name="Ye J."/>
            <person name="Ju F."/>
            <person name="Liu L."/>
            <person name="Boyd J.A."/>
            <person name="Deng Y."/>
            <person name="Parks D.H."/>
            <person name="Jiang X."/>
            <person name="Yin X."/>
            <person name="Woodcroft B.J."/>
            <person name="Tyson G.W."/>
            <person name="Hugenholtz P."/>
            <person name="Polz M.F."/>
            <person name="Zhang T."/>
        </authorList>
    </citation>
    <scope>NUCLEOTIDE SEQUENCE</scope>
    <source>
        <strain evidence="18">HKST-UBA03</strain>
    </source>
</reference>
<feature type="domain" description="TRNA-binding" evidence="17">
    <location>
        <begin position="9"/>
        <end position="111"/>
    </location>
</feature>
<evidence type="ECO:0000313" key="18">
    <source>
        <dbReference type="EMBL" id="MCA9392521.1"/>
    </source>
</evidence>
<comment type="function">
    <text evidence="1">Is required not only for elongation of protein synthesis but also for the initiation of all mRNA translation through initiator tRNA(fMet) aminoacylation.</text>
</comment>
<evidence type="ECO:0000256" key="15">
    <source>
        <dbReference type="ARBA" id="ARBA00047364"/>
    </source>
</evidence>
<evidence type="ECO:0000256" key="14">
    <source>
        <dbReference type="ARBA" id="ARBA00030904"/>
    </source>
</evidence>
<evidence type="ECO:0000256" key="11">
    <source>
        <dbReference type="ARBA" id="ARBA00022884"/>
    </source>
</evidence>
<dbReference type="InterPro" id="IPR002547">
    <property type="entry name" value="tRNA-bd_dom"/>
</dbReference>
<dbReference type="NCBIfam" id="TIGR00399">
    <property type="entry name" value="metG_C_term"/>
    <property type="match status" value="1"/>
</dbReference>
<evidence type="ECO:0000256" key="4">
    <source>
        <dbReference type="ARBA" id="ARBA00012838"/>
    </source>
</evidence>
<dbReference type="Proteomes" id="UP000751518">
    <property type="component" value="Unassembled WGS sequence"/>
</dbReference>